<evidence type="ECO:0000313" key="2">
    <source>
        <dbReference type="EMBL" id="KAK3594323.1"/>
    </source>
</evidence>
<dbReference type="SUPFAM" id="SSF48264">
    <property type="entry name" value="Cytochrome P450"/>
    <property type="match status" value="1"/>
</dbReference>
<evidence type="ECO:0000256" key="1">
    <source>
        <dbReference type="SAM" id="SignalP"/>
    </source>
</evidence>
<comment type="caution">
    <text evidence="2">The sequence shown here is derived from an EMBL/GenBank/DDBJ whole genome shotgun (WGS) entry which is preliminary data.</text>
</comment>
<reference evidence="2" key="2">
    <citation type="journal article" date="2021" name="Genome Biol. Evol.">
        <title>Developing a high-quality reference genome for a parasitic bivalve with doubly uniparental inheritance (Bivalvia: Unionida).</title>
        <authorList>
            <person name="Smith C.H."/>
        </authorList>
    </citation>
    <scope>NUCLEOTIDE SEQUENCE</scope>
    <source>
        <strain evidence="2">CHS0354</strain>
        <tissue evidence="2">Mantle</tissue>
    </source>
</reference>
<name>A0AAE0SMU9_9BIVA</name>
<proteinExistence type="predicted"/>
<dbReference type="GO" id="GO:0016705">
    <property type="term" value="F:oxidoreductase activity, acting on paired donors, with incorporation or reduction of molecular oxygen"/>
    <property type="evidence" value="ECO:0007669"/>
    <property type="project" value="InterPro"/>
</dbReference>
<dbReference type="GO" id="GO:0005506">
    <property type="term" value="F:iron ion binding"/>
    <property type="evidence" value="ECO:0007669"/>
    <property type="project" value="InterPro"/>
</dbReference>
<dbReference type="EMBL" id="JAEAOA010001436">
    <property type="protein sequence ID" value="KAK3594323.1"/>
    <property type="molecule type" value="Genomic_DNA"/>
</dbReference>
<accession>A0AAE0SMU9</accession>
<dbReference type="InterPro" id="IPR036396">
    <property type="entry name" value="Cyt_P450_sf"/>
</dbReference>
<reference evidence="2" key="1">
    <citation type="journal article" date="2021" name="Genome Biol. Evol.">
        <title>A High-Quality Reference Genome for a Parasitic Bivalve with Doubly Uniparental Inheritance (Bivalvia: Unionida).</title>
        <authorList>
            <person name="Smith C.H."/>
        </authorList>
    </citation>
    <scope>NUCLEOTIDE SEQUENCE</scope>
    <source>
        <strain evidence="2">CHS0354</strain>
    </source>
</reference>
<dbReference type="GO" id="GO:0020037">
    <property type="term" value="F:heme binding"/>
    <property type="evidence" value="ECO:0007669"/>
    <property type="project" value="InterPro"/>
</dbReference>
<sequence length="254" mass="29032">MGILHKVGLCILQVWKVTLNLISPKGNYIPEPGVVLQFLLSLVFGDEKLQKLEFLTDFYYKYGLFRYETKIYIFDPKLAHTAINKLEKGAEDYLKNSPLKETFLGSSSKSPEVRRAIASIFRKTSIEERGKLIIADVDNLCEKILHRSQKQENINITQLSLEFAMDVVGHVLLDLDLYALEGRQTKLLDCLTTILHRCYALGEISDQGQEFIQANQDFEKLTTAILEDALNKEESPGEEKKFVKKLHEVCGFEQ</sequence>
<organism evidence="2 3">
    <name type="scientific">Potamilus streckersoni</name>
    <dbReference type="NCBI Taxonomy" id="2493646"/>
    <lineage>
        <taxon>Eukaryota</taxon>
        <taxon>Metazoa</taxon>
        <taxon>Spiralia</taxon>
        <taxon>Lophotrochozoa</taxon>
        <taxon>Mollusca</taxon>
        <taxon>Bivalvia</taxon>
        <taxon>Autobranchia</taxon>
        <taxon>Heteroconchia</taxon>
        <taxon>Palaeoheterodonta</taxon>
        <taxon>Unionida</taxon>
        <taxon>Unionoidea</taxon>
        <taxon>Unionidae</taxon>
        <taxon>Ambleminae</taxon>
        <taxon>Lampsilini</taxon>
        <taxon>Potamilus</taxon>
    </lineage>
</organism>
<feature type="signal peptide" evidence="1">
    <location>
        <begin position="1"/>
        <end position="19"/>
    </location>
</feature>
<keyword evidence="3" id="KW-1185">Reference proteome</keyword>
<protein>
    <submittedName>
        <fullName evidence="2">Uncharacterized protein</fullName>
    </submittedName>
</protein>
<feature type="chain" id="PRO_5042114685" evidence="1">
    <location>
        <begin position="20"/>
        <end position="254"/>
    </location>
</feature>
<feature type="non-terminal residue" evidence="2">
    <location>
        <position position="1"/>
    </location>
</feature>
<gene>
    <name evidence="2" type="ORF">CHS0354_024259</name>
</gene>
<dbReference type="GO" id="GO:0004497">
    <property type="term" value="F:monooxygenase activity"/>
    <property type="evidence" value="ECO:0007669"/>
    <property type="project" value="InterPro"/>
</dbReference>
<dbReference type="Gene3D" id="1.10.630.10">
    <property type="entry name" value="Cytochrome P450"/>
    <property type="match status" value="1"/>
</dbReference>
<reference evidence="2" key="3">
    <citation type="submission" date="2023-05" db="EMBL/GenBank/DDBJ databases">
        <authorList>
            <person name="Smith C.H."/>
        </authorList>
    </citation>
    <scope>NUCLEOTIDE SEQUENCE</scope>
    <source>
        <strain evidence="2">CHS0354</strain>
        <tissue evidence="2">Mantle</tissue>
    </source>
</reference>
<dbReference type="AlphaFoldDB" id="A0AAE0SMU9"/>
<keyword evidence="1" id="KW-0732">Signal</keyword>
<evidence type="ECO:0000313" key="3">
    <source>
        <dbReference type="Proteomes" id="UP001195483"/>
    </source>
</evidence>
<dbReference type="Proteomes" id="UP001195483">
    <property type="component" value="Unassembled WGS sequence"/>
</dbReference>